<dbReference type="InterPro" id="IPR003010">
    <property type="entry name" value="C-N_Hydrolase"/>
</dbReference>
<comment type="catalytic activity">
    <reaction evidence="3">
        <text>a nitrile + 2 H2O = a carboxylate + NH4(+)</text>
        <dbReference type="Rhea" id="RHEA:21724"/>
        <dbReference type="ChEBI" id="CHEBI:15377"/>
        <dbReference type="ChEBI" id="CHEBI:18379"/>
        <dbReference type="ChEBI" id="CHEBI:28938"/>
        <dbReference type="ChEBI" id="CHEBI:29067"/>
        <dbReference type="EC" id="3.5.5.1"/>
    </reaction>
</comment>
<dbReference type="InterPro" id="IPR000132">
    <property type="entry name" value="Nitrilase/CN_hydratase_CS"/>
</dbReference>
<reference evidence="7 8" key="1">
    <citation type="submission" date="2023-08" db="EMBL/GenBank/DDBJ databases">
        <title>Black Yeasts Isolated from many extreme environments.</title>
        <authorList>
            <person name="Coleine C."/>
            <person name="Stajich J.E."/>
            <person name="Selbmann L."/>
        </authorList>
    </citation>
    <scope>NUCLEOTIDE SEQUENCE [LARGE SCALE GENOMIC DNA]</scope>
    <source>
        <strain evidence="7 8">CCFEE 5792</strain>
    </source>
</reference>
<dbReference type="PROSITE" id="PS00920">
    <property type="entry name" value="NITRIL_CHT_1"/>
    <property type="match status" value="1"/>
</dbReference>
<dbReference type="CDD" id="cd07564">
    <property type="entry name" value="nitrilases_CHs"/>
    <property type="match status" value="1"/>
</dbReference>
<dbReference type="SUPFAM" id="SSF56317">
    <property type="entry name" value="Carbon-nitrogen hydrolase"/>
    <property type="match status" value="1"/>
</dbReference>
<gene>
    <name evidence="7" type="ORF">LTR84_000615</name>
</gene>
<feature type="domain" description="CN hydrolase" evidence="6">
    <location>
        <begin position="10"/>
        <end position="285"/>
    </location>
</feature>
<dbReference type="EMBL" id="JAVRRD010000001">
    <property type="protein sequence ID" value="KAK5064781.1"/>
    <property type="molecule type" value="Genomic_DNA"/>
</dbReference>
<evidence type="ECO:0000256" key="2">
    <source>
        <dbReference type="ARBA" id="ARBA00022801"/>
    </source>
</evidence>
<keyword evidence="2" id="KW-0378">Hydrolase</keyword>
<evidence type="ECO:0000313" key="8">
    <source>
        <dbReference type="Proteomes" id="UP001358417"/>
    </source>
</evidence>
<dbReference type="InterPro" id="IPR044149">
    <property type="entry name" value="Nitrilases_CHs"/>
</dbReference>
<dbReference type="GeneID" id="89968837"/>
<accession>A0AAV9NRN5</accession>
<dbReference type="GO" id="GO:0000257">
    <property type="term" value="F:nitrilase activity"/>
    <property type="evidence" value="ECO:0007669"/>
    <property type="project" value="UniProtKB-EC"/>
</dbReference>
<dbReference type="RefSeq" id="XP_064712105.1">
    <property type="nucleotide sequence ID" value="XM_064844245.1"/>
</dbReference>
<feature type="active site" description="Proton acceptor" evidence="5">
    <location>
        <position position="50"/>
    </location>
</feature>
<evidence type="ECO:0000256" key="5">
    <source>
        <dbReference type="PROSITE-ProRule" id="PRU10139"/>
    </source>
</evidence>
<comment type="similarity">
    <text evidence="1">Belongs to the carbon-nitrogen hydrolase superfamily. Nitrilase family.</text>
</comment>
<evidence type="ECO:0000256" key="1">
    <source>
        <dbReference type="ARBA" id="ARBA00008129"/>
    </source>
</evidence>
<dbReference type="Gene3D" id="3.60.110.10">
    <property type="entry name" value="Carbon-nitrogen hydrolase"/>
    <property type="match status" value="1"/>
</dbReference>
<dbReference type="AlphaFoldDB" id="A0AAV9NRN5"/>
<dbReference type="PROSITE" id="PS50263">
    <property type="entry name" value="CN_HYDROLASE"/>
    <property type="match status" value="1"/>
</dbReference>
<proteinExistence type="inferred from homology"/>
<evidence type="ECO:0000313" key="7">
    <source>
        <dbReference type="EMBL" id="KAK5064781.1"/>
    </source>
</evidence>
<dbReference type="Pfam" id="PF00795">
    <property type="entry name" value="CN_hydrolase"/>
    <property type="match status" value="1"/>
</dbReference>
<evidence type="ECO:0000256" key="3">
    <source>
        <dbReference type="ARBA" id="ARBA00036406"/>
    </source>
</evidence>
<dbReference type="Proteomes" id="UP001358417">
    <property type="component" value="Unassembled WGS sequence"/>
</dbReference>
<dbReference type="FunFam" id="3.60.110.10:FF:000011">
    <property type="entry name" value="Cyanide hydratase"/>
    <property type="match status" value="1"/>
</dbReference>
<dbReference type="InterPro" id="IPR036526">
    <property type="entry name" value="C-N_Hydrolase_sf"/>
</dbReference>
<name>A0AAV9NRN5_9EURO</name>
<evidence type="ECO:0000259" key="6">
    <source>
        <dbReference type="PROSITE" id="PS50263"/>
    </source>
</evidence>
<organism evidence="7 8">
    <name type="scientific">Exophiala bonariae</name>
    <dbReference type="NCBI Taxonomy" id="1690606"/>
    <lineage>
        <taxon>Eukaryota</taxon>
        <taxon>Fungi</taxon>
        <taxon>Dikarya</taxon>
        <taxon>Ascomycota</taxon>
        <taxon>Pezizomycotina</taxon>
        <taxon>Eurotiomycetes</taxon>
        <taxon>Chaetothyriomycetidae</taxon>
        <taxon>Chaetothyriales</taxon>
        <taxon>Herpotrichiellaceae</taxon>
        <taxon>Exophiala</taxon>
    </lineage>
</organism>
<dbReference type="GO" id="GO:0016836">
    <property type="term" value="F:hydro-lyase activity"/>
    <property type="evidence" value="ECO:0007669"/>
    <property type="project" value="UniProtKB-ARBA"/>
</dbReference>
<dbReference type="EC" id="3.5.5.1" evidence="4"/>
<keyword evidence="8" id="KW-1185">Reference proteome</keyword>
<protein>
    <recommendedName>
        <fullName evidence="4">nitrilase</fullName>
        <ecNumber evidence="4">3.5.5.1</ecNumber>
    </recommendedName>
</protein>
<evidence type="ECO:0000256" key="4">
    <source>
        <dbReference type="ARBA" id="ARBA00039045"/>
    </source>
</evidence>
<dbReference type="PANTHER" id="PTHR46044:SF14">
    <property type="entry name" value="ARYLACETONITRILASE"/>
    <property type="match status" value="1"/>
</dbReference>
<dbReference type="PANTHER" id="PTHR46044">
    <property type="entry name" value="NITRILASE"/>
    <property type="match status" value="1"/>
</dbReference>
<comment type="caution">
    <text evidence="7">The sequence shown here is derived from an EMBL/GenBank/DDBJ whole genome shotgun (WGS) entry which is preliminary data.</text>
</comment>
<sequence>MQLPTTTGTVRVAVTQAEPVWLDLEATVVKTCELIVEAAENGAKLVAFPECWISGYPAWIWSRSVDFDLTSRYLQNSLKVESPEMQRIADCAQKNKIFVALGFSENFHDSAYIAQALIGSDGQILLNRRKLKPTHMERTIFGDASGDSLKNVAETNSTLGRVGMLACWEHTQPLLKYHTYLQRESIHVAAWPPLWEHRGGPGLWSMGIEGAQCLSRTYAIESGSFVLHTTAVLSQKGIDVMRTGTGALFNTPGGGGSAIFGPDGRQLSQNLPGDVEGIVYADLDFQAILRSRGFLDVCGHYSRPDMLWLGVDDTEKKHRKPIDPKL</sequence>